<dbReference type="GO" id="GO:0016787">
    <property type="term" value="F:hydrolase activity"/>
    <property type="evidence" value="ECO:0007669"/>
    <property type="project" value="UniProtKB-KW"/>
</dbReference>
<dbReference type="Proteomes" id="UP001591681">
    <property type="component" value="Unassembled WGS sequence"/>
</dbReference>
<comment type="caution">
    <text evidence="9">The sequence shown here is derived from an EMBL/GenBank/DDBJ whole genome shotgun (WGS) entry which is preliminary data.</text>
</comment>
<organism evidence="9 10">
    <name type="scientific">Coilia grayii</name>
    <name type="common">Gray's grenadier anchovy</name>
    <dbReference type="NCBI Taxonomy" id="363190"/>
    <lineage>
        <taxon>Eukaryota</taxon>
        <taxon>Metazoa</taxon>
        <taxon>Chordata</taxon>
        <taxon>Craniata</taxon>
        <taxon>Vertebrata</taxon>
        <taxon>Euteleostomi</taxon>
        <taxon>Actinopterygii</taxon>
        <taxon>Neopterygii</taxon>
        <taxon>Teleostei</taxon>
        <taxon>Clupei</taxon>
        <taxon>Clupeiformes</taxon>
        <taxon>Clupeoidei</taxon>
        <taxon>Engraulidae</taxon>
        <taxon>Coilinae</taxon>
        <taxon>Coilia</taxon>
    </lineage>
</organism>
<dbReference type="GO" id="GO:0004518">
    <property type="term" value="F:nuclease activity"/>
    <property type="evidence" value="ECO:0007669"/>
    <property type="project" value="UniProtKB-KW"/>
</dbReference>
<evidence type="ECO:0000256" key="4">
    <source>
        <dbReference type="ARBA" id="ARBA00022722"/>
    </source>
</evidence>
<evidence type="ECO:0000256" key="1">
    <source>
        <dbReference type="ARBA" id="ARBA00001968"/>
    </source>
</evidence>
<evidence type="ECO:0000259" key="8">
    <source>
        <dbReference type="Pfam" id="PF13359"/>
    </source>
</evidence>
<evidence type="ECO:0000256" key="2">
    <source>
        <dbReference type="ARBA" id="ARBA00004123"/>
    </source>
</evidence>
<dbReference type="InterPro" id="IPR045249">
    <property type="entry name" value="HARBI1-like"/>
</dbReference>
<evidence type="ECO:0000256" key="7">
    <source>
        <dbReference type="ARBA" id="ARBA00023242"/>
    </source>
</evidence>
<dbReference type="PANTHER" id="PTHR22930:SF206">
    <property type="entry name" value="NUCLEASE HARBI1"/>
    <property type="match status" value="1"/>
</dbReference>
<keyword evidence="10" id="KW-1185">Reference proteome</keyword>
<name>A0ABD1KT53_9TELE</name>
<keyword evidence="6" id="KW-0378">Hydrolase</keyword>
<keyword evidence="5" id="KW-0479">Metal-binding</keyword>
<sequence>MPQVTRSCWMRVRSKDWWERVVLQEFNDDEWRENFRMSRPEVFKLCDVVNPFMKPVENPIRTPIPVQMRVAIVVYKLGSFCEYSLVANQFGVHKSTVMKFMRLFCRGMVESAVIHKFIKVPNLEEARRTARHFQEKYHLPQVIGCIDGTHIPILPPSDFVNRKSWPSYVLQAVVDNAYCFWNINCKMPGSAHDANVLKQSALFEKAHQLPKDPIEIDGTEVDFFLLGDPAYPLLNWLMKGYTSKANPRAGVFQCLPQRG</sequence>
<evidence type="ECO:0000256" key="6">
    <source>
        <dbReference type="ARBA" id="ARBA00022801"/>
    </source>
</evidence>
<keyword evidence="4" id="KW-0540">Nuclease</keyword>
<dbReference type="Pfam" id="PF13359">
    <property type="entry name" value="DDE_Tnp_4"/>
    <property type="match status" value="1"/>
</dbReference>
<evidence type="ECO:0000256" key="5">
    <source>
        <dbReference type="ARBA" id="ARBA00022723"/>
    </source>
</evidence>
<dbReference type="GO" id="GO:0046872">
    <property type="term" value="F:metal ion binding"/>
    <property type="evidence" value="ECO:0007669"/>
    <property type="project" value="UniProtKB-KW"/>
</dbReference>
<keyword evidence="7" id="KW-0539">Nucleus</keyword>
<comment type="subcellular location">
    <subcellularLocation>
        <location evidence="2">Nucleus</location>
    </subcellularLocation>
</comment>
<reference evidence="9 10" key="1">
    <citation type="submission" date="2024-09" db="EMBL/GenBank/DDBJ databases">
        <title>A chromosome-level genome assembly of Gray's grenadier anchovy, Coilia grayii.</title>
        <authorList>
            <person name="Fu Z."/>
        </authorList>
    </citation>
    <scope>NUCLEOTIDE SEQUENCE [LARGE SCALE GENOMIC DNA]</scope>
    <source>
        <strain evidence="9">G4</strain>
        <tissue evidence="9">Muscle</tissue>
    </source>
</reference>
<dbReference type="GO" id="GO:0005634">
    <property type="term" value="C:nucleus"/>
    <property type="evidence" value="ECO:0007669"/>
    <property type="project" value="UniProtKB-SubCell"/>
</dbReference>
<evidence type="ECO:0000313" key="10">
    <source>
        <dbReference type="Proteomes" id="UP001591681"/>
    </source>
</evidence>
<protein>
    <recommendedName>
        <fullName evidence="8">DDE Tnp4 domain-containing protein</fullName>
    </recommendedName>
</protein>
<dbReference type="AlphaFoldDB" id="A0ABD1KT53"/>
<dbReference type="EMBL" id="JBHFQA010000002">
    <property type="protein sequence ID" value="KAL2102358.1"/>
    <property type="molecule type" value="Genomic_DNA"/>
</dbReference>
<comment type="similarity">
    <text evidence="3">Belongs to the HARBI1 family.</text>
</comment>
<comment type="cofactor">
    <cofactor evidence="1">
        <name>a divalent metal cation</name>
        <dbReference type="ChEBI" id="CHEBI:60240"/>
    </cofactor>
</comment>
<evidence type="ECO:0000313" key="9">
    <source>
        <dbReference type="EMBL" id="KAL2102358.1"/>
    </source>
</evidence>
<proteinExistence type="inferred from homology"/>
<feature type="domain" description="DDE Tnp4" evidence="8">
    <location>
        <begin position="146"/>
        <end position="242"/>
    </location>
</feature>
<dbReference type="InterPro" id="IPR027806">
    <property type="entry name" value="HARBI1_dom"/>
</dbReference>
<gene>
    <name evidence="9" type="ORF">ACEWY4_001526</name>
</gene>
<accession>A0ABD1KT53</accession>
<dbReference type="PANTHER" id="PTHR22930">
    <property type="match status" value="1"/>
</dbReference>
<evidence type="ECO:0000256" key="3">
    <source>
        <dbReference type="ARBA" id="ARBA00006958"/>
    </source>
</evidence>